<dbReference type="Pfam" id="PF02826">
    <property type="entry name" value="2-Hacid_dh_C"/>
    <property type="match status" value="1"/>
</dbReference>
<dbReference type="GO" id="GO:0005829">
    <property type="term" value="C:cytosol"/>
    <property type="evidence" value="ECO:0007669"/>
    <property type="project" value="TreeGrafter"/>
</dbReference>
<dbReference type="GO" id="GO:0051287">
    <property type="term" value="F:NAD binding"/>
    <property type="evidence" value="ECO:0007669"/>
    <property type="project" value="InterPro"/>
</dbReference>
<dbReference type="AlphaFoldDB" id="A0A6J5WKR3"/>
<keyword evidence="9" id="KW-1185">Reference proteome</keyword>
<dbReference type="Pfam" id="PF00389">
    <property type="entry name" value="2-Hacid_dh"/>
    <property type="match status" value="1"/>
</dbReference>
<keyword evidence="3" id="KW-0520">NAD</keyword>
<feature type="domain" description="D-isomer specific 2-hydroxyacid dehydrogenase NAD-binding" evidence="7">
    <location>
        <begin position="119"/>
        <end position="292"/>
    </location>
</feature>
<keyword evidence="1" id="KW-0521">NADP</keyword>
<comment type="similarity">
    <text evidence="5">Belongs to the D-isomer specific 2-hydroxyacid dehydrogenase family.</text>
</comment>
<evidence type="ECO:0000256" key="4">
    <source>
        <dbReference type="ARBA" id="ARBA00066661"/>
    </source>
</evidence>
<keyword evidence="2 5" id="KW-0560">Oxidoreductase</keyword>
<evidence type="ECO:0000256" key="5">
    <source>
        <dbReference type="RuleBase" id="RU003719"/>
    </source>
</evidence>
<evidence type="ECO:0000256" key="3">
    <source>
        <dbReference type="ARBA" id="ARBA00023027"/>
    </source>
</evidence>
<evidence type="ECO:0000256" key="2">
    <source>
        <dbReference type="ARBA" id="ARBA00023002"/>
    </source>
</evidence>
<dbReference type="InterPro" id="IPR050223">
    <property type="entry name" value="D-isomer_2-hydroxyacid_DH"/>
</dbReference>
<organism evidence="8 9">
    <name type="scientific">Prunus armeniaca</name>
    <name type="common">Apricot</name>
    <name type="synonym">Armeniaca vulgaris</name>
    <dbReference type="NCBI Taxonomy" id="36596"/>
    <lineage>
        <taxon>Eukaryota</taxon>
        <taxon>Viridiplantae</taxon>
        <taxon>Streptophyta</taxon>
        <taxon>Embryophyta</taxon>
        <taxon>Tracheophyta</taxon>
        <taxon>Spermatophyta</taxon>
        <taxon>Magnoliopsida</taxon>
        <taxon>eudicotyledons</taxon>
        <taxon>Gunneridae</taxon>
        <taxon>Pentapetalae</taxon>
        <taxon>rosids</taxon>
        <taxon>fabids</taxon>
        <taxon>Rosales</taxon>
        <taxon>Rosaceae</taxon>
        <taxon>Amygdaloideae</taxon>
        <taxon>Amygdaleae</taxon>
        <taxon>Prunus</taxon>
    </lineage>
</organism>
<dbReference type="FunFam" id="3.40.50.720:FF:000213">
    <property type="entry name" value="Putative 2-hydroxyacid dehydrogenase"/>
    <property type="match status" value="1"/>
</dbReference>
<dbReference type="SUPFAM" id="SSF52283">
    <property type="entry name" value="Formate/glycerate dehydrogenase catalytic domain-like"/>
    <property type="match status" value="1"/>
</dbReference>
<dbReference type="EC" id="1.1.1.79" evidence="4"/>
<dbReference type="PANTHER" id="PTHR10996">
    <property type="entry name" value="2-HYDROXYACID DEHYDROGENASE-RELATED"/>
    <property type="match status" value="1"/>
</dbReference>
<dbReference type="GO" id="GO:0030267">
    <property type="term" value="F:glyoxylate reductase (NADPH) activity"/>
    <property type="evidence" value="ECO:0007669"/>
    <property type="project" value="UniProtKB-EC"/>
</dbReference>
<sequence>MAQFQSQDLPQLLIIHPSAFFTHFQSELSIKFHILHAGESPLPLDQYLTTYAGSVQAMLCYHATQVNEDLLRLLPALKLVLTCTSGVNHIDVVECRRRGIAIATARSLYSEDVADIGVGLFLDVQRKISAADRYVRQGLWTSKGNYPLGSKLGGGKRVGIVGLGSTGLEVAKRLEAFGCRVSYNSKSKKPSLPYPFYSNVHELEANNDALIICCALTDQTHHMINKEVLSALGREGVIVNVGRGAIVDEKELVRFLVRAEIGGAGLDVFENEPHVPEELFALDNVVLSPHKAVHTTESFQSSNEFMLANLEAFFSNKPLLTPHTEGEEFELVSQV</sequence>
<reference evidence="9" key="1">
    <citation type="journal article" date="2020" name="Genome Biol.">
        <title>Gamete binning: chromosome-level and haplotype-resolved genome assembly enabled by high-throughput single-cell sequencing of gamete genomes.</title>
        <authorList>
            <person name="Campoy J.A."/>
            <person name="Sun H."/>
            <person name="Goel M."/>
            <person name="Jiao W.-B."/>
            <person name="Folz-Donahue K."/>
            <person name="Wang N."/>
            <person name="Rubio M."/>
            <person name="Liu C."/>
            <person name="Kukat C."/>
            <person name="Ruiz D."/>
            <person name="Huettel B."/>
            <person name="Schneeberger K."/>
        </authorList>
    </citation>
    <scope>NUCLEOTIDE SEQUENCE [LARGE SCALE GENOMIC DNA]</scope>
    <source>
        <strain evidence="9">cv. Rojo Pasion</strain>
    </source>
</reference>
<dbReference type="InterPro" id="IPR036291">
    <property type="entry name" value="NAD(P)-bd_dom_sf"/>
</dbReference>
<dbReference type="OrthoDB" id="298012at2759"/>
<evidence type="ECO:0000256" key="1">
    <source>
        <dbReference type="ARBA" id="ARBA00022857"/>
    </source>
</evidence>
<dbReference type="SUPFAM" id="SSF51735">
    <property type="entry name" value="NAD(P)-binding Rossmann-fold domains"/>
    <property type="match status" value="1"/>
</dbReference>
<evidence type="ECO:0000259" key="6">
    <source>
        <dbReference type="Pfam" id="PF00389"/>
    </source>
</evidence>
<evidence type="ECO:0000313" key="8">
    <source>
        <dbReference type="EMBL" id="CAB4300212.1"/>
    </source>
</evidence>
<dbReference type="Gene3D" id="3.40.50.720">
    <property type="entry name" value="NAD(P)-binding Rossmann-like Domain"/>
    <property type="match status" value="2"/>
</dbReference>
<dbReference type="InterPro" id="IPR006139">
    <property type="entry name" value="D-isomer_2_OHA_DH_cat_dom"/>
</dbReference>
<name>A0A6J5WKR3_PRUAR</name>
<dbReference type="InterPro" id="IPR006140">
    <property type="entry name" value="D-isomer_DH_NAD-bd"/>
</dbReference>
<proteinExistence type="inferred from homology"/>
<evidence type="ECO:0000313" key="9">
    <source>
        <dbReference type="Proteomes" id="UP000507245"/>
    </source>
</evidence>
<gene>
    <name evidence="8" type="ORF">ORAREDHAP_LOCUS15178</name>
</gene>
<feature type="domain" description="D-isomer specific 2-hydroxyacid dehydrogenase catalytic" evidence="6">
    <location>
        <begin position="45"/>
        <end position="319"/>
    </location>
</feature>
<protein>
    <recommendedName>
        <fullName evidence="4">glyoxylate reductase (NADP(+))</fullName>
        <ecNumber evidence="4">1.1.1.79</ecNumber>
    </recommendedName>
</protein>
<dbReference type="CDD" id="cd12156">
    <property type="entry name" value="HPPR"/>
    <property type="match status" value="1"/>
</dbReference>
<dbReference type="Proteomes" id="UP000507245">
    <property type="component" value="Unassembled WGS sequence"/>
</dbReference>
<evidence type="ECO:0000259" key="7">
    <source>
        <dbReference type="Pfam" id="PF02826"/>
    </source>
</evidence>
<dbReference type="PANTHER" id="PTHR10996:SF179">
    <property type="entry name" value="D-ISOMER SPECIFIC 2-HYDROXYACID DEHYDROGENASE FAMILY PROTEIN-RELATED"/>
    <property type="match status" value="1"/>
</dbReference>
<dbReference type="GO" id="GO:0009853">
    <property type="term" value="P:photorespiration"/>
    <property type="evidence" value="ECO:0007669"/>
    <property type="project" value="UniProtKB-ARBA"/>
</dbReference>
<dbReference type="EMBL" id="CAEKKB010000002">
    <property type="protein sequence ID" value="CAB4300212.1"/>
    <property type="molecule type" value="Genomic_DNA"/>
</dbReference>
<dbReference type="GO" id="GO:0016618">
    <property type="term" value="F:hydroxypyruvate reductase [NAD(P)H] activity"/>
    <property type="evidence" value="ECO:0007669"/>
    <property type="project" value="UniProtKB-ARBA"/>
</dbReference>
<accession>A0A6J5WKR3</accession>